<dbReference type="Pfam" id="PF13280">
    <property type="entry name" value="WYL"/>
    <property type="match status" value="1"/>
</dbReference>
<keyword evidence="5" id="KW-1185">Reference proteome</keyword>
<dbReference type="EMBL" id="AZFS01000059">
    <property type="protein sequence ID" value="KRL94347.1"/>
    <property type="molecule type" value="Genomic_DNA"/>
</dbReference>
<evidence type="ECO:0000313" key="5">
    <source>
        <dbReference type="Proteomes" id="UP000051580"/>
    </source>
</evidence>
<sequence length="303" mass="34297">MLNGEKLTTEQIEEESGRSAKTASRDMAAIGSIVHDLPGCVFYQKIIGKANKQFWITKEALPFDEALALLKILIGTRSLNKEEMLRVKDHLLSFLPDKKREPINKLVASTVASYTPVFSKQELLPKIAEFATYIQNRTPITFVYSSTTQNGVHKDNGLPVGLTFSDFYFYVVLYKPAQGRTFFYRLDRFSEVKLDTSKPTTVPRSKKIDEGESVNKTYLLNDGGEITYEFKYWNYPQTALDRLPGSKITHRNDDGSVTIKGNGFAQGMVLWILSQGSRIQVLQPQSLIDEVKTEVAKMATRYQ</sequence>
<name>A0A0R1UWF0_9LACO</name>
<dbReference type="STRING" id="1423753.FD28_GL000495"/>
<dbReference type="PROSITE" id="PS52050">
    <property type="entry name" value="WYL"/>
    <property type="match status" value="1"/>
</dbReference>
<evidence type="ECO:0000256" key="1">
    <source>
        <dbReference type="SAM" id="MobiDB-lite"/>
    </source>
</evidence>
<feature type="domain" description="WYL" evidence="2">
    <location>
        <begin position="128"/>
        <end position="193"/>
    </location>
</feature>
<comment type="caution">
    <text evidence="4">The sequence shown here is derived from an EMBL/GenBank/DDBJ whole genome shotgun (WGS) entry which is preliminary data.</text>
</comment>
<dbReference type="InterPro" id="IPR057727">
    <property type="entry name" value="WCX_dom"/>
</dbReference>
<dbReference type="Proteomes" id="UP000051580">
    <property type="component" value="Unassembled WGS sequence"/>
</dbReference>
<accession>A0A0R1UWF0</accession>
<dbReference type="Pfam" id="PF25583">
    <property type="entry name" value="WCX"/>
    <property type="match status" value="1"/>
</dbReference>
<evidence type="ECO:0000259" key="2">
    <source>
        <dbReference type="Pfam" id="PF13280"/>
    </source>
</evidence>
<dbReference type="PANTHER" id="PTHR34580:SF1">
    <property type="entry name" value="PROTEIN PAFC"/>
    <property type="match status" value="1"/>
</dbReference>
<dbReference type="InterPro" id="IPR026881">
    <property type="entry name" value="WYL_dom"/>
</dbReference>
<proteinExistence type="predicted"/>
<dbReference type="AlphaFoldDB" id="A0A0R1UWF0"/>
<reference evidence="4 5" key="1">
    <citation type="journal article" date="2015" name="Genome Announc.">
        <title>Expanding the biotechnology potential of lactobacilli through comparative genomics of 213 strains and associated genera.</title>
        <authorList>
            <person name="Sun Z."/>
            <person name="Harris H.M."/>
            <person name="McCann A."/>
            <person name="Guo C."/>
            <person name="Argimon S."/>
            <person name="Zhang W."/>
            <person name="Yang X."/>
            <person name="Jeffery I.B."/>
            <person name="Cooney J.C."/>
            <person name="Kagawa T.F."/>
            <person name="Liu W."/>
            <person name="Song Y."/>
            <person name="Salvetti E."/>
            <person name="Wrobel A."/>
            <person name="Rasinkangas P."/>
            <person name="Parkhill J."/>
            <person name="Rea M.C."/>
            <person name="O'Sullivan O."/>
            <person name="Ritari J."/>
            <person name="Douillard F.P."/>
            <person name="Paul Ross R."/>
            <person name="Yang R."/>
            <person name="Briner A.E."/>
            <person name="Felis G.E."/>
            <person name="de Vos W.M."/>
            <person name="Barrangou R."/>
            <person name="Klaenhammer T.R."/>
            <person name="Caufield P.W."/>
            <person name="Cui Y."/>
            <person name="Zhang H."/>
            <person name="O'Toole P.W."/>
        </authorList>
    </citation>
    <scope>NUCLEOTIDE SEQUENCE [LARGE SCALE GENOMIC DNA]</scope>
    <source>
        <strain evidence="4 5">DSM 16381</strain>
    </source>
</reference>
<dbReference type="InterPro" id="IPR051534">
    <property type="entry name" value="CBASS_pafABC_assoc_protein"/>
</dbReference>
<feature type="region of interest" description="Disordered" evidence="1">
    <location>
        <begin position="1"/>
        <end position="20"/>
    </location>
</feature>
<dbReference type="PATRIC" id="fig|1423753.3.peg.516"/>
<organism evidence="4 5">
    <name type="scientific">Levilactobacillus hammesii DSM 16381</name>
    <dbReference type="NCBI Taxonomy" id="1423753"/>
    <lineage>
        <taxon>Bacteria</taxon>
        <taxon>Bacillati</taxon>
        <taxon>Bacillota</taxon>
        <taxon>Bacilli</taxon>
        <taxon>Lactobacillales</taxon>
        <taxon>Lactobacillaceae</taxon>
        <taxon>Levilactobacillus</taxon>
    </lineage>
</organism>
<evidence type="ECO:0000313" key="4">
    <source>
        <dbReference type="EMBL" id="KRL94347.1"/>
    </source>
</evidence>
<protein>
    <submittedName>
        <fullName evidence="4">Uncharacterized protein</fullName>
    </submittedName>
</protein>
<feature type="domain" description="WCX" evidence="3">
    <location>
        <begin position="242"/>
        <end position="299"/>
    </location>
</feature>
<dbReference type="PANTHER" id="PTHR34580">
    <property type="match status" value="1"/>
</dbReference>
<gene>
    <name evidence="4" type="ORF">FD28_GL000495</name>
</gene>
<evidence type="ECO:0000259" key="3">
    <source>
        <dbReference type="Pfam" id="PF25583"/>
    </source>
</evidence>